<evidence type="ECO:0000256" key="6">
    <source>
        <dbReference type="ARBA" id="ARBA00023242"/>
    </source>
</evidence>
<dbReference type="RefSeq" id="XP_022466708.1">
    <property type="nucleotide sequence ID" value="XM_022610409.1"/>
</dbReference>
<dbReference type="PANTHER" id="PTHR23142">
    <property type="entry name" value="PRE-MRNA-SPLICING FACTOR 38A-RELATED"/>
    <property type="match status" value="1"/>
</dbReference>
<evidence type="ECO:0000256" key="3">
    <source>
        <dbReference type="ARBA" id="ARBA00022664"/>
    </source>
</evidence>
<dbReference type="InterPro" id="IPR005037">
    <property type="entry name" value="PRP38"/>
</dbReference>
<protein>
    <recommendedName>
        <fullName evidence="7">Pre-mRNA-splicing factor 38</fullName>
    </recommendedName>
</protein>
<keyword evidence="5 7" id="KW-0508">mRNA splicing</keyword>
<evidence type="ECO:0000256" key="2">
    <source>
        <dbReference type="ARBA" id="ARBA00006164"/>
    </source>
</evidence>
<dbReference type="GO" id="GO:0000388">
    <property type="term" value="P:spliceosome conformational change to release U4 (or U4atac) and U1 (or U11)"/>
    <property type="evidence" value="ECO:0007669"/>
    <property type="project" value="EnsemblFungi"/>
</dbReference>
<dbReference type="Pfam" id="PF03371">
    <property type="entry name" value="PRP38"/>
    <property type="match status" value="1"/>
</dbReference>
<evidence type="ECO:0000256" key="5">
    <source>
        <dbReference type="ARBA" id="ARBA00023187"/>
    </source>
</evidence>
<dbReference type="GO" id="GO:0046540">
    <property type="term" value="C:U4/U6 x U5 tri-snRNP complex"/>
    <property type="evidence" value="ECO:0007669"/>
    <property type="project" value="EnsemblFungi"/>
</dbReference>
<dbReference type="OMA" id="FKCLLMK"/>
<gene>
    <name evidence="8" type="primary">KNAG0K00980</name>
    <name evidence="8" type="ordered locus">KNAG_0K00980</name>
</gene>
<accession>J7RRK2</accession>
<evidence type="ECO:0000313" key="9">
    <source>
        <dbReference type="Proteomes" id="UP000006310"/>
    </source>
</evidence>
<keyword evidence="9" id="KW-1185">Reference proteome</keyword>
<dbReference type="OrthoDB" id="190958at2759"/>
<keyword evidence="4 7" id="KW-0747">Spliceosome</keyword>
<keyword evidence="6 7" id="KW-0539">Nucleus</keyword>
<evidence type="ECO:0000256" key="1">
    <source>
        <dbReference type="ARBA" id="ARBA00004123"/>
    </source>
</evidence>
<dbReference type="EMBL" id="HE978324">
    <property type="protein sequence ID" value="CCK72463.1"/>
    <property type="molecule type" value="Genomic_DNA"/>
</dbReference>
<comment type="similarity">
    <text evidence="2 7">Belongs to the PRP38 family.</text>
</comment>
<comment type="function">
    <text evidence="7">Required for pre-mRNA splicing.</text>
</comment>
<sequence length="219" mass="25821">MSSLEFQVESHISTKQLNHQSVSLVIPRLTRDKVHHVLYYKVNLEVGSLRGDTMLQLSKVLIRDLGTIKANTLNQTHILGGVEFKCLLMKLVEIRPTREQLVYILETQNKTFDDKYIVALILTYIRIQYFYVTLHDELARKWRELFKTYMKDFRKLKAVDFEQDCWSQSQKINVKVTHLDELIDWLVTETQIWGIPLGMCQWCNIYNDSDDSDDSEESE</sequence>
<dbReference type="KEGG" id="kng:KNAG_0K00980"/>
<comment type="subcellular location">
    <subcellularLocation>
        <location evidence="1 7">Nucleus</location>
    </subcellularLocation>
</comment>
<name>J7RRK2_HUIN7</name>
<dbReference type="HOGENOM" id="CLU_1147968_0_0_1"/>
<reference evidence="8 9" key="1">
    <citation type="journal article" date="2011" name="Proc. Natl. Acad. Sci. U.S.A.">
        <title>Evolutionary erosion of yeast sex chromosomes by mating-type switching accidents.</title>
        <authorList>
            <person name="Gordon J.L."/>
            <person name="Armisen D."/>
            <person name="Proux-Wera E."/>
            <person name="Oheigeartaigh S.S."/>
            <person name="Byrne K.P."/>
            <person name="Wolfe K.H."/>
        </authorList>
    </citation>
    <scope>NUCLEOTIDE SEQUENCE [LARGE SCALE GENOMIC DNA]</scope>
    <source>
        <strain evidence="9">ATCC MYA-139 / BCRC 22969 / CBS 8797 / CCRC 22969 / KCTC 17520 / NBRC 10181 / NCYC 3082</strain>
    </source>
</reference>
<evidence type="ECO:0000313" key="8">
    <source>
        <dbReference type="EMBL" id="CCK72463.1"/>
    </source>
</evidence>
<reference evidence="9" key="2">
    <citation type="submission" date="2012-08" db="EMBL/GenBank/DDBJ databases">
        <title>Genome sequence of Kazachstania naganishii.</title>
        <authorList>
            <person name="Gordon J.L."/>
            <person name="Armisen D."/>
            <person name="Proux-Wera E."/>
            <person name="OhEigeartaigh S.S."/>
            <person name="Byrne K.P."/>
            <person name="Wolfe K.H."/>
        </authorList>
    </citation>
    <scope>NUCLEOTIDE SEQUENCE [LARGE SCALE GENOMIC DNA]</scope>
    <source>
        <strain evidence="9">ATCC MYA-139 / BCRC 22969 / CBS 8797 / CCRC 22969 / KCTC 17520 / NBRC 10181 / NCYC 3082</strain>
    </source>
</reference>
<evidence type="ECO:0000256" key="7">
    <source>
        <dbReference type="RuleBase" id="RU367025"/>
    </source>
</evidence>
<dbReference type="Proteomes" id="UP000006310">
    <property type="component" value="Chromosome 11"/>
</dbReference>
<dbReference type="GO" id="GO:0005681">
    <property type="term" value="C:spliceosomal complex"/>
    <property type="evidence" value="ECO:0007669"/>
    <property type="project" value="UniProtKB-KW"/>
</dbReference>
<proteinExistence type="inferred from homology"/>
<dbReference type="eggNOG" id="ENOG502RXT7">
    <property type="taxonomic scope" value="Eukaryota"/>
</dbReference>
<dbReference type="GeneID" id="34528230"/>
<dbReference type="AlphaFoldDB" id="J7RRK2"/>
<keyword evidence="3 7" id="KW-0507">mRNA processing</keyword>
<evidence type="ECO:0000256" key="4">
    <source>
        <dbReference type="ARBA" id="ARBA00022728"/>
    </source>
</evidence>
<dbReference type="STRING" id="1071383.J7RRK2"/>
<organism evidence="8 9">
    <name type="scientific">Huiozyma naganishii (strain ATCC MYA-139 / BCRC 22969 / CBS 8797 / KCTC 17520 / NBRC 10181 / NCYC 3082 / Yp74L-3)</name>
    <name type="common">Yeast</name>
    <name type="synonym">Kazachstania naganishii</name>
    <dbReference type="NCBI Taxonomy" id="1071383"/>
    <lineage>
        <taxon>Eukaryota</taxon>
        <taxon>Fungi</taxon>
        <taxon>Dikarya</taxon>
        <taxon>Ascomycota</taxon>
        <taxon>Saccharomycotina</taxon>
        <taxon>Saccharomycetes</taxon>
        <taxon>Saccharomycetales</taxon>
        <taxon>Saccharomycetaceae</taxon>
        <taxon>Huiozyma</taxon>
    </lineage>
</organism>